<feature type="compositionally biased region" description="Low complexity" evidence="1">
    <location>
        <begin position="310"/>
        <end position="321"/>
    </location>
</feature>
<feature type="region of interest" description="Disordered" evidence="1">
    <location>
        <begin position="68"/>
        <end position="137"/>
    </location>
</feature>
<evidence type="ECO:0000313" key="3">
    <source>
        <dbReference type="EMBL" id="KAJ8658469.1"/>
    </source>
</evidence>
<feature type="compositionally biased region" description="Polar residues" evidence="1">
    <location>
        <begin position="114"/>
        <end position="137"/>
    </location>
</feature>
<dbReference type="EMBL" id="JARTCD010000024">
    <property type="protein sequence ID" value="KAJ8658469.1"/>
    <property type="molecule type" value="Genomic_DNA"/>
</dbReference>
<dbReference type="GO" id="GO:0031087">
    <property type="term" value="P:deadenylation-independent decapping of nuclear-transcribed mRNA"/>
    <property type="evidence" value="ECO:0007669"/>
    <property type="project" value="TreeGrafter"/>
</dbReference>
<organism evidence="3 4">
    <name type="scientific">Lichtheimia ornata</name>
    <dbReference type="NCBI Taxonomy" id="688661"/>
    <lineage>
        <taxon>Eukaryota</taxon>
        <taxon>Fungi</taxon>
        <taxon>Fungi incertae sedis</taxon>
        <taxon>Mucoromycota</taxon>
        <taxon>Mucoromycotina</taxon>
        <taxon>Mucoromycetes</taxon>
        <taxon>Mucorales</taxon>
        <taxon>Lichtheimiaceae</taxon>
        <taxon>Lichtheimia</taxon>
    </lineage>
</organism>
<dbReference type="GO" id="GO:0033962">
    <property type="term" value="P:P-body assembly"/>
    <property type="evidence" value="ECO:0007669"/>
    <property type="project" value="TreeGrafter"/>
</dbReference>
<name>A0AAD7V405_9FUNG</name>
<dbReference type="InterPro" id="IPR004443">
    <property type="entry name" value="YjeF_N_dom"/>
</dbReference>
<evidence type="ECO:0000259" key="2">
    <source>
        <dbReference type="PROSITE" id="PS51385"/>
    </source>
</evidence>
<dbReference type="Pfam" id="PF03853">
    <property type="entry name" value="YjeF_N"/>
    <property type="match status" value="1"/>
</dbReference>
<dbReference type="InterPro" id="IPR025609">
    <property type="entry name" value="Lsm14-like_N"/>
</dbReference>
<reference evidence="3 4" key="1">
    <citation type="submission" date="2023-03" db="EMBL/GenBank/DDBJ databases">
        <title>Genome sequence of Lichtheimia ornata CBS 291.66.</title>
        <authorList>
            <person name="Mohabir J.T."/>
            <person name="Shea T.P."/>
            <person name="Kurbessoian T."/>
            <person name="Berby B."/>
            <person name="Fontaine J."/>
            <person name="Livny J."/>
            <person name="Gnirke A."/>
            <person name="Stajich J.E."/>
            <person name="Cuomo C.A."/>
        </authorList>
    </citation>
    <scope>NUCLEOTIDE SEQUENCE [LARGE SCALE GENOMIC DNA]</scope>
    <source>
        <strain evidence="3">CBS 291.66</strain>
    </source>
</reference>
<keyword evidence="4" id="KW-1185">Reference proteome</keyword>
<sequence length="690" mass="73205">MADYVGINLQVTLVGGVVITGVVSDLDASTRNMTLKSVAVCPPGGPVQFQDMLIVSGPQIQDLKIVPTSTPQQHAPPQQQQQQPAAAASYPHPHPHPYPPPTANTPPNKVHDTPMTSMATDATPKPMSSTSQTSSKPAMSIVDPAIVHIGSVSPEQVKNKFTPTAPAAAIVATPSPPTSAAVTNKPNEVTPSPHQTQSTSASTTPSKQKGLLFGANRQSSKPRKLIVEPEIFDYRDFSRGKKGKRAVAAPAAVTGTKADTESSSPETATKQPSTTSSKPAASTTTTSTSPKQKNENGVLNVEATASLNSLLNTSSSSSPSPRKLSQADVSIPASLIPPKARAMANGSSSTSTTKKAAATTTSPTSSSSQSLKPVQILKPNKQTQQKQSSSKQPSKKVEQQQKAKSAESSPKQPNDVVENEQGGLVIKTAAHGIQCPIVTPEQMRQVEEICQNETGPNEEMMVENAGHGASMMALKALGGGRRIQPDNHNAAPVAVIFAGNNKVGSYSLSAARHLANRGCHVYIVMTYRKDRELEPVVAMQKKCAEFAGVQVVDDVDSLPEQQTTPVDLIIDAMMGSELSLAMLRNDYETREMLWKAMDWANANKAPVLSLDFPSGINALDGHPFHVMHHIQPKWTLCFGAPKQGCTSRAITGELFLADMGIPSASWRKAGINRCKIPWGADFILALEYGS</sequence>
<dbReference type="GeneID" id="83213234"/>
<dbReference type="GO" id="GO:0003729">
    <property type="term" value="F:mRNA binding"/>
    <property type="evidence" value="ECO:0007669"/>
    <property type="project" value="TreeGrafter"/>
</dbReference>
<gene>
    <name evidence="3" type="ORF">O0I10_005822</name>
</gene>
<dbReference type="Proteomes" id="UP001234581">
    <property type="component" value="Unassembled WGS sequence"/>
</dbReference>
<dbReference type="RefSeq" id="XP_058343382.1">
    <property type="nucleotide sequence ID" value="XM_058485859.1"/>
</dbReference>
<feature type="compositionally biased region" description="Low complexity" evidence="1">
    <location>
        <begin position="347"/>
        <end position="368"/>
    </location>
</feature>
<evidence type="ECO:0000256" key="1">
    <source>
        <dbReference type="SAM" id="MobiDB-lite"/>
    </source>
</evidence>
<feature type="compositionally biased region" description="Low complexity" evidence="1">
    <location>
        <begin position="170"/>
        <end position="183"/>
    </location>
</feature>
<dbReference type="GO" id="GO:0000932">
    <property type="term" value="C:P-body"/>
    <property type="evidence" value="ECO:0007669"/>
    <property type="project" value="TreeGrafter"/>
</dbReference>
<protein>
    <recommendedName>
        <fullName evidence="2">YjeF N-terminal domain-containing protein</fullName>
    </recommendedName>
</protein>
<dbReference type="SMART" id="SM01271">
    <property type="entry name" value="LSM14"/>
    <property type="match status" value="1"/>
</dbReference>
<evidence type="ECO:0000313" key="4">
    <source>
        <dbReference type="Proteomes" id="UP001234581"/>
    </source>
</evidence>
<dbReference type="PANTHER" id="PTHR13612:SF0">
    <property type="entry name" value="ENHANCER OF MRNA-DECAPPING PROTEIN 3"/>
    <property type="match status" value="1"/>
</dbReference>
<feature type="compositionally biased region" description="Polar residues" evidence="1">
    <location>
        <begin position="261"/>
        <end position="271"/>
    </location>
</feature>
<dbReference type="Gene3D" id="3.40.50.10260">
    <property type="entry name" value="YjeF N-terminal domain"/>
    <property type="match status" value="1"/>
</dbReference>
<feature type="compositionally biased region" description="Low complexity" evidence="1">
    <location>
        <begin position="381"/>
        <end position="392"/>
    </location>
</feature>
<feature type="compositionally biased region" description="Low complexity" evidence="1">
    <location>
        <begin position="272"/>
        <end position="291"/>
    </location>
</feature>
<dbReference type="AlphaFoldDB" id="A0AAD7V405"/>
<dbReference type="PANTHER" id="PTHR13612">
    <property type="entry name" value="ENHANCER OF MRNA-DECAPPING PROTEIN 3"/>
    <property type="match status" value="1"/>
</dbReference>
<feature type="compositionally biased region" description="Low complexity" evidence="1">
    <location>
        <begin position="190"/>
        <end position="208"/>
    </location>
</feature>
<feature type="compositionally biased region" description="Low complexity" evidence="1">
    <location>
        <begin position="68"/>
        <end position="91"/>
    </location>
</feature>
<dbReference type="SUPFAM" id="SSF64153">
    <property type="entry name" value="YjeF N-terminal domain-like"/>
    <property type="match status" value="1"/>
</dbReference>
<feature type="compositionally biased region" description="Basic and acidic residues" evidence="1">
    <location>
        <begin position="395"/>
        <end position="405"/>
    </location>
</feature>
<feature type="domain" description="YjeF N-terminal" evidence="2">
    <location>
        <begin position="443"/>
        <end position="667"/>
    </location>
</feature>
<feature type="region of interest" description="Disordered" evidence="1">
    <location>
        <begin position="310"/>
        <end position="417"/>
    </location>
</feature>
<accession>A0AAD7V405</accession>
<feature type="region of interest" description="Disordered" evidence="1">
    <location>
        <begin position="170"/>
        <end position="221"/>
    </location>
</feature>
<proteinExistence type="predicted"/>
<dbReference type="InterPro" id="IPR036652">
    <property type="entry name" value="YjeF_N_dom_sf"/>
</dbReference>
<dbReference type="PROSITE" id="PS51385">
    <property type="entry name" value="YJEF_N"/>
    <property type="match status" value="1"/>
</dbReference>
<comment type="caution">
    <text evidence="3">The sequence shown here is derived from an EMBL/GenBank/DDBJ whole genome shotgun (WGS) entry which is preliminary data.</text>
</comment>
<feature type="region of interest" description="Disordered" evidence="1">
    <location>
        <begin position="240"/>
        <end position="296"/>
    </location>
</feature>